<dbReference type="GO" id="GO:0005524">
    <property type="term" value="F:ATP binding"/>
    <property type="evidence" value="ECO:0007669"/>
    <property type="project" value="UniProtKB-UniRule"/>
</dbReference>
<dbReference type="Gene3D" id="3.30.810.10">
    <property type="entry name" value="2-Layer Sandwich"/>
    <property type="match status" value="1"/>
</dbReference>
<dbReference type="GO" id="GO:0000329">
    <property type="term" value="C:fungal-type vacuole membrane"/>
    <property type="evidence" value="ECO:0007669"/>
    <property type="project" value="TreeGrafter"/>
</dbReference>
<feature type="region of interest" description="Disordered" evidence="16">
    <location>
        <begin position="703"/>
        <end position="839"/>
    </location>
</feature>
<dbReference type="InterPro" id="IPR027483">
    <property type="entry name" value="PInositol-4-P-4/5-kinase_C_sf"/>
</dbReference>
<accession>A0A4P9ZBA3</accession>
<evidence type="ECO:0000256" key="15">
    <source>
        <dbReference type="PROSITE-ProRule" id="PRU00781"/>
    </source>
</evidence>
<dbReference type="Pfam" id="PF01504">
    <property type="entry name" value="PIP5K"/>
    <property type="match status" value="2"/>
</dbReference>
<dbReference type="SUPFAM" id="SSF52029">
    <property type="entry name" value="GroEL apical domain-like"/>
    <property type="match status" value="1"/>
</dbReference>
<feature type="region of interest" description="Disordered" evidence="16">
    <location>
        <begin position="1734"/>
        <end position="1760"/>
    </location>
</feature>
<evidence type="ECO:0000256" key="4">
    <source>
        <dbReference type="ARBA" id="ARBA00022490"/>
    </source>
</evidence>
<evidence type="ECO:0000256" key="7">
    <source>
        <dbReference type="ARBA" id="ARBA00022741"/>
    </source>
</evidence>
<dbReference type="EMBL" id="ML004481">
    <property type="protein sequence ID" value="RKP29602.1"/>
    <property type="molecule type" value="Genomic_DNA"/>
</dbReference>
<evidence type="ECO:0000256" key="10">
    <source>
        <dbReference type="ARBA" id="ARBA00022777"/>
    </source>
</evidence>
<dbReference type="GO" id="GO:0008270">
    <property type="term" value="F:zinc ion binding"/>
    <property type="evidence" value="ECO:0007669"/>
    <property type="project" value="UniProtKB-KW"/>
</dbReference>
<dbReference type="InterPro" id="IPR013083">
    <property type="entry name" value="Znf_RING/FYVE/PHD"/>
</dbReference>
<keyword evidence="12" id="KW-0862">Zinc</keyword>
<feature type="region of interest" description="Disordered" evidence="16">
    <location>
        <begin position="611"/>
        <end position="633"/>
    </location>
</feature>
<evidence type="ECO:0000256" key="16">
    <source>
        <dbReference type="SAM" id="MobiDB-lite"/>
    </source>
</evidence>
<keyword evidence="9 14" id="KW-0863">Zinc-finger</keyword>
<dbReference type="CDD" id="cd17300">
    <property type="entry name" value="PIPKc_PIKfyve"/>
    <property type="match status" value="1"/>
</dbReference>
<keyword evidence="7 15" id="KW-0547">Nucleotide-binding</keyword>
<feature type="compositionally biased region" description="Basic and acidic residues" evidence="16">
    <location>
        <begin position="817"/>
        <end position="839"/>
    </location>
</feature>
<evidence type="ECO:0000256" key="2">
    <source>
        <dbReference type="ARBA" id="ARBA00004496"/>
    </source>
</evidence>
<feature type="compositionally biased region" description="Acidic residues" evidence="16">
    <location>
        <begin position="623"/>
        <end position="633"/>
    </location>
</feature>
<feature type="domain" description="PIPK" evidence="18">
    <location>
        <begin position="1864"/>
        <end position="2184"/>
    </location>
</feature>
<dbReference type="FunFam" id="3.50.7.10:FF:000007">
    <property type="entry name" value="1-phosphatidylinositol 3-phosphate 5-kinase isoform X1"/>
    <property type="match status" value="1"/>
</dbReference>
<feature type="region of interest" description="Disordered" evidence="16">
    <location>
        <begin position="1581"/>
        <end position="1607"/>
    </location>
</feature>
<feature type="compositionally biased region" description="Basic residues" evidence="16">
    <location>
        <begin position="723"/>
        <end position="741"/>
    </location>
</feature>
<keyword evidence="10 15" id="KW-0418">Kinase</keyword>
<evidence type="ECO:0000256" key="13">
    <source>
        <dbReference type="ARBA" id="ARBA00022840"/>
    </source>
</evidence>
<dbReference type="PANTHER" id="PTHR45748">
    <property type="entry name" value="1-PHOSPHATIDYLINOSITOL 3-PHOSPHATE 5-KINASE-RELATED"/>
    <property type="match status" value="1"/>
</dbReference>
<evidence type="ECO:0000313" key="20">
    <source>
        <dbReference type="Proteomes" id="UP000268321"/>
    </source>
</evidence>
<dbReference type="InterPro" id="IPR002423">
    <property type="entry name" value="Cpn60/GroEL/TCP-1"/>
</dbReference>
<dbReference type="Gene3D" id="3.50.7.10">
    <property type="entry name" value="GroEL"/>
    <property type="match status" value="1"/>
</dbReference>
<dbReference type="FunFam" id="3.30.810.10:FF:000001">
    <property type="entry name" value="1-phosphatidylinositol 3-phosphate 5-kinase FAB1"/>
    <property type="match status" value="1"/>
</dbReference>
<feature type="compositionally biased region" description="Basic and acidic residues" evidence="16">
    <location>
        <begin position="1596"/>
        <end position="1607"/>
    </location>
</feature>
<dbReference type="Gene3D" id="3.30.800.10">
    <property type="entry name" value="Phosphatidylinositol Phosphate Kinase II Beta"/>
    <property type="match status" value="1"/>
</dbReference>
<keyword evidence="4" id="KW-0963">Cytoplasm</keyword>
<dbReference type="InterPro" id="IPR017455">
    <property type="entry name" value="Znf_FYVE-rel"/>
</dbReference>
<feature type="region of interest" description="Disordered" evidence="16">
    <location>
        <begin position="206"/>
        <end position="230"/>
    </location>
</feature>
<evidence type="ECO:0000256" key="1">
    <source>
        <dbReference type="ARBA" id="ARBA00004177"/>
    </source>
</evidence>
<keyword evidence="11" id="KW-0833">Ubl conjugation pathway</keyword>
<dbReference type="SUPFAM" id="SSF56104">
    <property type="entry name" value="SAICAR synthase-like"/>
    <property type="match status" value="1"/>
</dbReference>
<evidence type="ECO:0000259" key="18">
    <source>
        <dbReference type="PROSITE" id="PS51455"/>
    </source>
</evidence>
<keyword evidence="6" id="KW-0479">Metal-binding</keyword>
<feature type="compositionally biased region" description="Low complexity" evidence="16">
    <location>
        <begin position="748"/>
        <end position="759"/>
    </location>
</feature>
<keyword evidence="13 15" id="KW-0067">ATP-binding</keyword>
<protein>
    <recommendedName>
        <fullName evidence="3">1-phosphatidylinositol-3-phosphate 5-kinase</fullName>
        <ecNumber evidence="3">2.7.1.150</ecNumber>
    </recommendedName>
</protein>
<dbReference type="Pfam" id="PF01363">
    <property type="entry name" value="FYVE"/>
    <property type="match status" value="1"/>
</dbReference>
<dbReference type="GO" id="GO:0000285">
    <property type="term" value="F:1-phosphatidylinositol-3-phosphate 5-kinase activity"/>
    <property type="evidence" value="ECO:0007669"/>
    <property type="project" value="UniProtKB-EC"/>
</dbReference>
<dbReference type="InterPro" id="IPR027409">
    <property type="entry name" value="GroEL-like_apical_dom_sf"/>
</dbReference>
<evidence type="ECO:0000256" key="3">
    <source>
        <dbReference type="ARBA" id="ARBA00012009"/>
    </source>
</evidence>
<gene>
    <name evidence="19" type="ORF">METBISCDRAFT_18271</name>
</gene>
<dbReference type="SUPFAM" id="SSF57903">
    <property type="entry name" value="FYVE/PHD zinc finger"/>
    <property type="match status" value="1"/>
</dbReference>
<evidence type="ECO:0000256" key="9">
    <source>
        <dbReference type="ARBA" id="ARBA00022771"/>
    </source>
</evidence>
<evidence type="ECO:0000256" key="6">
    <source>
        <dbReference type="ARBA" id="ARBA00022723"/>
    </source>
</evidence>
<dbReference type="Gene3D" id="3.30.40.10">
    <property type="entry name" value="Zinc/RING finger domain, C3HC4 (zinc finger)"/>
    <property type="match status" value="1"/>
</dbReference>
<dbReference type="PANTHER" id="PTHR45748:SF7">
    <property type="entry name" value="1-PHOSPHATIDYLINOSITOL 3-PHOSPHATE 5-KINASE-RELATED"/>
    <property type="match status" value="1"/>
</dbReference>
<evidence type="ECO:0000256" key="11">
    <source>
        <dbReference type="ARBA" id="ARBA00022786"/>
    </source>
</evidence>
<keyword evidence="5 15" id="KW-0808">Transferase</keyword>
<sequence length="2196" mass="244297">MAADVQPNDSLPYLAPASPEDYVSFPTLPDPEIDSSDNFSAILTKTLRKVTNNATNLVHGIAPVAASDGGIEALDTLSLVSPNGTTNDEPANHTLAVETYATVACATPAAPVGPVGTPVASGAAKDSVAKPPASGSSHAALLRAQTDKYADTTPMLLASTPVLDSIPRVTSDHHSLRVSTMANMHALSQIDTRGVAVGKLDNQGSMVEASSESFGSPDGTSPADTKRPPLATATTKKLDAAKKTLQSRISSIFKNLPNDIELSDDSASDMDTGKASVAPPRKMSATLPTALLDSAKSIIMHDLSGVGTSVSSIISALPAKKRRRAKLPAASNNPLKNGGIPKRYWMNNLFVSECISCFKAFSAFRRKHHCRFCGQIFCSHCTIFISYRQYKDQRQQKTLPNDLRAYLDKLRVCKPCYSDVIVYLSDDSLSASDNDADLEKGARAGLEDASSLLLTDCNAPLLGEHPLARLRSWSMHSRRNSTAYDTSVAANRSFKHDAEKMPLAAPDVQCSPEGLTRRFSPNMAIPTRLTGEAVEIPASKSLGFLAPLPHVSAGLASAYVGSGDEHDVRLWFGHKHASDAPAGSFNNLGSLYKAVHRYARLPSGGELKFGLPGHFSEPQQQGADEDAESENEDEQVMSLYTSPNQSDAAVISPCVPALASSLSRVPTLREFPQMFADDKYTPVSSGPPDGMLHIEFKPLDSLNGSVHESRQRSDLRSNERAKASLRRIKDRRAHRTTRRAHGSVLKLPPIDTSSASTPASPSPRTPVSAGHTGHTGHSDLGRASSAAGAGHPSEHSALGRSDAPVLRDVIAALEYDASTRNETRETRETQNEPHHDVHPLRRSVDRHVHRLVTQCCEDCDMRDAAQQRCLRALQRVAAHVGDIKVADTLDIKQYVKIKKIWGGAVADTHVMPGLFITKDVDSKRMRTVVDAPKIALLVFPLEYMKQKEQFISLRIIHLQQSVYISNLVSRLILLAPDIVIVGDSVCGLALQLLQGANVTVLSNVKAQVVERISRYTQAGIFHSVNELFFKKGYLGTCRRFEIRKYVFRDVVKTYAFFTGTRRDAGFTACLRGGDDEFLSSFKYAAETLIPAAFHARFERGFFHDFLLSVDADARSPGTCALALLDACLETAREHADDARLACLSALDHCGARSYVELLALRVLSALPSVQFPVPAPLANVFAALQRAVDFYVFNTRLQRMGPENALDASLEPLGCALALDRFSSRSDAVHALKHVGDARLDALLGEFAARCRLWANSMKHTTYQLYPILHRSIRFLHLRVSIRNATPCYGPVVVLVDYYSDNDTSLGQFLDQLMQECGNTCSECDEPYLQHYKTYTHGRTKIDMMVEKISELPHEPFQGRDERVAWSCCPACNVSTPIRAISDDTYNLLLGMFFELSFWAKHTVCGECAHDFFQHHVKYFGFNDYMIRMENSAIDTYEVVVPRKRLEFAAEVDIGLKLDALRRLQACAECFFHSVLQRLNRVKVDTSEDAEAGGRRVAELKERLASQQMFIAAKTLSIYNASAPTNYLALNVILRDMQELGVAWDREFHDFEKNFMPTENEITKITQFHLQNFLIDRFDTELKAPPDPKTPPGDDMPEKKDARRTPPFDRDWGLLRVRLRVPLTAIEDKIMQFKQSLENDQNRHVLRPCDPDLAPESPAAPSKVQDLTNYFNQMTFEFQKEREKVLETKGANFKAAPIVKSQPIVDIYDNIEDVVDLENERALRPRRAATPDHDWGICRPESHHASHNASRNASPSVRAASPIGNASLTLRSASPSLDRSAHVDIPQPERNSLLKSLTNFWADRSATLWKPLEYPLDPTEHTFADSDVIVREDEPSSLVAFCLSSNDYRQKILDMAANPSTANDADVLESSEQFQKKLHLFMKIEKKFKKKIGPVNSESSPLEAIMTKTKTNHLRYRFVDGSTDMACKIFYSEQFEAFRVACGVNDLFIQSLLRCVKWQSKGGKSGSSFLKTLDNRYIVKELSKSELESFVSIAPFYFKYIAQSTFNTLTTALAKIFGFFQVEVRNALNGKVFKMDFLIMENLFYNRITTRIFDLKGSMRNRHVKQTGHENEVLLDENMIEYIFESPVFVKEQLKKLLKGSLFNDTAFLSEMDVMDYSLVVGLDDTSAKLYVGIIDWLRTFTWDKKVENWVKGKSLVGKKGKDPTIMTPKQYRIRFREAMDRYILEVPDIWYEGTN</sequence>
<evidence type="ECO:0000313" key="19">
    <source>
        <dbReference type="EMBL" id="RKP29602.1"/>
    </source>
</evidence>
<dbReference type="FunFam" id="3.30.40.10:FF:000510">
    <property type="entry name" value="Phosphatidylinositol 3,5-kinase"/>
    <property type="match status" value="1"/>
</dbReference>
<evidence type="ECO:0000256" key="5">
    <source>
        <dbReference type="ARBA" id="ARBA00022679"/>
    </source>
</evidence>
<feature type="compositionally biased region" description="Polar residues" evidence="16">
    <location>
        <begin position="206"/>
        <end position="223"/>
    </location>
</feature>
<dbReference type="InterPro" id="IPR027484">
    <property type="entry name" value="PInositol-4-P-5-kinase_N"/>
</dbReference>
<dbReference type="InterPro" id="IPR002498">
    <property type="entry name" value="PInositol-4-P-4/5-kinase_core"/>
</dbReference>
<comment type="subcellular location">
    <subcellularLocation>
        <location evidence="2">Cytoplasm</location>
    </subcellularLocation>
    <subcellularLocation>
        <location evidence="1">Endosome</location>
    </subcellularLocation>
</comment>
<evidence type="ECO:0000256" key="12">
    <source>
        <dbReference type="ARBA" id="ARBA00022833"/>
    </source>
</evidence>
<feature type="domain" description="FYVE-type" evidence="17">
    <location>
        <begin position="351"/>
        <end position="421"/>
    </location>
</feature>
<evidence type="ECO:0000256" key="8">
    <source>
        <dbReference type="ARBA" id="ARBA00022753"/>
    </source>
</evidence>
<dbReference type="InterPro" id="IPR044769">
    <property type="entry name" value="PIKfyve_PIPKc"/>
</dbReference>
<dbReference type="PROSITE" id="PS50178">
    <property type="entry name" value="ZF_FYVE"/>
    <property type="match status" value="1"/>
</dbReference>
<dbReference type="InterPro" id="IPR011011">
    <property type="entry name" value="Znf_FYVE_PHD"/>
</dbReference>
<dbReference type="Proteomes" id="UP000268321">
    <property type="component" value="Unassembled WGS sequence"/>
</dbReference>
<dbReference type="PROSITE" id="PS51455">
    <property type="entry name" value="PIPK"/>
    <property type="match status" value="1"/>
</dbReference>
<dbReference type="InterPro" id="IPR000306">
    <property type="entry name" value="Znf_FYVE"/>
</dbReference>
<dbReference type="GO" id="GO:0010008">
    <property type="term" value="C:endosome membrane"/>
    <property type="evidence" value="ECO:0007669"/>
    <property type="project" value="TreeGrafter"/>
</dbReference>
<keyword evidence="8" id="KW-0967">Endosome</keyword>
<dbReference type="OrthoDB" id="158357at2759"/>
<dbReference type="Pfam" id="PF00118">
    <property type="entry name" value="Cpn60_TCP1"/>
    <property type="match status" value="1"/>
</dbReference>
<dbReference type="SMART" id="SM00064">
    <property type="entry name" value="FYVE"/>
    <property type="match status" value="1"/>
</dbReference>
<reference evidence="20" key="1">
    <citation type="journal article" date="2018" name="Nat. Microbiol.">
        <title>Leveraging single-cell genomics to expand the fungal tree of life.</title>
        <authorList>
            <person name="Ahrendt S.R."/>
            <person name="Quandt C.A."/>
            <person name="Ciobanu D."/>
            <person name="Clum A."/>
            <person name="Salamov A."/>
            <person name="Andreopoulos B."/>
            <person name="Cheng J.F."/>
            <person name="Woyke T."/>
            <person name="Pelin A."/>
            <person name="Henrissat B."/>
            <person name="Reynolds N.K."/>
            <person name="Benny G.L."/>
            <person name="Smith M.E."/>
            <person name="James T.Y."/>
            <person name="Grigoriev I.V."/>
        </authorList>
    </citation>
    <scope>NUCLEOTIDE SEQUENCE [LARGE SCALE GENOMIC DNA]</scope>
    <source>
        <strain evidence="20">Baker2002</strain>
    </source>
</reference>
<dbReference type="GO" id="GO:0046854">
    <property type="term" value="P:phosphatidylinositol phosphate biosynthetic process"/>
    <property type="evidence" value="ECO:0007669"/>
    <property type="project" value="TreeGrafter"/>
</dbReference>
<proteinExistence type="predicted"/>
<evidence type="ECO:0000256" key="14">
    <source>
        <dbReference type="PROSITE-ProRule" id="PRU00091"/>
    </source>
</evidence>
<organism evidence="19 20">
    <name type="scientific">Metschnikowia bicuspidata</name>
    <dbReference type="NCBI Taxonomy" id="27322"/>
    <lineage>
        <taxon>Eukaryota</taxon>
        <taxon>Fungi</taxon>
        <taxon>Dikarya</taxon>
        <taxon>Ascomycota</taxon>
        <taxon>Saccharomycotina</taxon>
        <taxon>Pichiomycetes</taxon>
        <taxon>Metschnikowiaceae</taxon>
        <taxon>Metschnikowia</taxon>
    </lineage>
</organism>
<feature type="compositionally biased region" description="Basic and acidic residues" evidence="16">
    <location>
        <begin position="707"/>
        <end position="722"/>
    </location>
</feature>
<feature type="compositionally biased region" description="Basic and acidic residues" evidence="16">
    <location>
        <begin position="1734"/>
        <end position="1744"/>
    </location>
</feature>
<dbReference type="EC" id="2.7.1.150" evidence="3"/>
<keyword evidence="20" id="KW-1185">Reference proteome</keyword>
<dbReference type="SMART" id="SM00330">
    <property type="entry name" value="PIPKc"/>
    <property type="match status" value="1"/>
</dbReference>
<name>A0A4P9ZBA3_9ASCO</name>
<dbReference type="GO" id="GO:0032266">
    <property type="term" value="F:phosphatidylinositol-3-phosphate binding"/>
    <property type="evidence" value="ECO:0007669"/>
    <property type="project" value="UniProtKB-ARBA"/>
</dbReference>
<evidence type="ECO:0000259" key="17">
    <source>
        <dbReference type="PROSITE" id="PS50178"/>
    </source>
</evidence>